<accession>A0A1G9PVD6</accession>
<feature type="transmembrane region" description="Helical" evidence="1">
    <location>
        <begin position="81"/>
        <end position="102"/>
    </location>
</feature>
<feature type="transmembrane region" description="Helical" evidence="1">
    <location>
        <begin position="200"/>
        <end position="218"/>
    </location>
</feature>
<gene>
    <name evidence="2" type="ORF">SAMN04488090_2329</name>
</gene>
<dbReference type="AlphaFoldDB" id="A0A1G9PVD6"/>
<feature type="transmembrane region" description="Helical" evidence="1">
    <location>
        <begin position="161"/>
        <end position="188"/>
    </location>
</feature>
<feature type="transmembrane region" description="Helical" evidence="1">
    <location>
        <begin position="369"/>
        <end position="387"/>
    </location>
</feature>
<keyword evidence="1" id="KW-0812">Transmembrane</keyword>
<dbReference type="EMBL" id="FNGS01000004">
    <property type="protein sequence ID" value="SDM02451.1"/>
    <property type="molecule type" value="Genomic_DNA"/>
</dbReference>
<dbReference type="Proteomes" id="UP000198901">
    <property type="component" value="Unassembled WGS sequence"/>
</dbReference>
<dbReference type="OrthoDB" id="923635at2"/>
<organism evidence="2 3">
    <name type="scientific">Siphonobacter aquaeclarae</name>
    <dbReference type="NCBI Taxonomy" id="563176"/>
    <lineage>
        <taxon>Bacteria</taxon>
        <taxon>Pseudomonadati</taxon>
        <taxon>Bacteroidota</taxon>
        <taxon>Cytophagia</taxon>
        <taxon>Cytophagales</taxon>
        <taxon>Cytophagaceae</taxon>
        <taxon>Siphonobacter</taxon>
    </lineage>
</organism>
<evidence type="ECO:0000313" key="3">
    <source>
        <dbReference type="Proteomes" id="UP000198901"/>
    </source>
</evidence>
<sequence>MTKRVAAVFLLTLTAGLLYARLAPSYTYELTSPLLDAHKYIRLYHFFRGEAGDASVPFPYNTRILMPWLAAHLPAPDMKTAFAWLTAFFSAVCTGALVVVWGRLSIRPAVWIPAVCWMVFHWKGILRMYLPDPANADSPVYAIQALWIAVWLAETNAVRRIAAFSLLAVVGMLAKEVLLLLPVLYWLWVWREEKRFFNPAIVPVLLALATRAAVGISFPPEAADWRSNSLITPLRVIWYYLQNAALIPRIPVSWFMAYGGFLLAGIVTWRSAFNETPRGNTWIFWGAGLWLVLSLVGGGDTSRIFFNGAPFVLTVWLLGINSVKTPWFSSLLLLLSVPLMRLTQAEPDPAYSSADDRSWCVECWSLTETLPYAAYALVLFAFLYFWLRRRAF</sequence>
<evidence type="ECO:0008006" key="4">
    <source>
        <dbReference type="Google" id="ProtNLM"/>
    </source>
</evidence>
<keyword evidence="1" id="KW-0472">Membrane</keyword>
<evidence type="ECO:0000256" key="1">
    <source>
        <dbReference type="SAM" id="Phobius"/>
    </source>
</evidence>
<keyword evidence="1" id="KW-1133">Transmembrane helix</keyword>
<feature type="transmembrane region" description="Helical" evidence="1">
    <location>
        <begin position="304"/>
        <end position="320"/>
    </location>
</feature>
<proteinExistence type="predicted"/>
<feature type="transmembrane region" description="Helical" evidence="1">
    <location>
        <begin position="250"/>
        <end position="269"/>
    </location>
</feature>
<name>A0A1G9PVD6_9BACT</name>
<feature type="transmembrane region" description="Helical" evidence="1">
    <location>
        <begin position="327"/>
        <end position="343"/>
    </location>
</feature>
<feature type="transmembrane region" description="Helical" evidence="1">
    <location>
        <begin position="281"/>
        <end position="298"/>
    </location>
</feature>
<evidence type="ECO:0000313" key="2">
    <source>
        <dbReference type="EMBL" id="SDM02451.1"/>
    </source>
</evidence>
<keyword evidence="3" id="KW-1185">Reference proteome</keyword>
<dbReference type="RefSeq" id="WP_093202006.1">
    <property type="nucleotide sequence ID" value="NZ_FNGS01000004.1"/>
</dbReference>
<protein>
    <recommendedName>
        <fullName evidence="4">DUF2029 domain-containing protein</fullName>
    </recommendedName>
</protein>
<feature type="transmembrane region" description="Helical" evidence="1">
    <location>
        <begin position="109"/>
        <end position="130"/>
    </location>
</feature>
<reference evidence="2 3" key="1">
    <citation type="submission" date="2016-10" db="EMBL/GenBank/DDBJ databases">
        <authorList>
            <person name="de Groot N.N."/>
        </authorList>
    </citation>
    <scope>NUCLEOTIDE SEQUENCE [LARGE SCALE GENOMIC DNA]</scope>
    <source>
        <strain evidence="2 3">DSM 21668</strain>
    </source>
</reference>